<dbReference type="AlphaFoldDB" id="L8HE05"/>
<protein>
    <submittedName>
        <fullName evidence="2">Uncharacterized protein</fullName>
    </submittedName>
</protein>
<feature type="region of interest" description="Disordered" evidence="1">
    <location>
        <begin position="1"/>
        <end position="62"/>
    </location>
</feature>
<gene>
    <name evidence="2" type="ORF">ACA1_196840</name>
</gene>
<feature type="compositionally biased region" description="Basic residues" evidence="1">
    <location>
        <begin position="1"/>
        <end position="13"/>
    </location>
</feature>
<feature type="region of interest" description="Disordered" evidence="1">
    <location>
        <begin position="70"/>
        <end position="89"/>
    </location>
</feature>
<dbReference type="Proteomes" id="UP000011083">
    <property type="component" value="Unassembled WGS sequence"/>
</dbReference>
<evidence type="ECO:0000313" key="2">
    <source>
        <dbReference type="EMBL" id="ELR23769.1"/>
    </source>
</evidence>
<sequence>MNKSVAGKRKRPPPKQPKEEDKGRARLEIGYAQAEEEPTTNEKEKVEEEEEEEEEMKKGGRVAQQLLWKGASSSSAGRTCGGRPGPEGWQEVWDRIVRYRAEHKVPLLP</sequence>
<dbReference type="EMBL" id="KB007854">
    <property type="protein sequence ID" value="ELR23769.1"/>
    <property type="molecule type" value="Genomic_DNA"/>
</dbReference>
<dbReference type="VEuPathDB" id="AmoebaDB:ACA1_196840"/>
<dbReference type="KEGG" id="acan:ACA1_196840"/>
<dbReference type="GeneID" id="14924760"/>
<proteinExistence type="predicted"/>
<reference evidence="2 3" key="1">
    <citation type="journal article" date="2013" name="Genome Biol.">
        <title>Genome of Acanthamoeba castellanii highlights extensive lateral gene transfer and early evolution of tyrosine kinase signaling.</title>
        <authorList>
            <person name="Clarke M."/>
            <person name="Lohan A.J."/>
            <person name="Liu B."/>
            <person name="Lagkouvardos I."/>
            <person name="Roy S."/>
            <person name="Zafar N."/>
            <person name="Bertelli C."/>
            <person name="Schilde C."/>
            <person name="Kianianmomeni A."/>
            <person name="Burglin T.R."/>
            <person name="Frech C."/>
            <person name="Turcotte B."/>
            <person name="Kopec K.O."/>
            <person name="Synnott J.M."/>
            <person name="Choo C."/>
            <person name="Paponov I."/>
            <person name="Finkler A."/>
            <person name="Soon Heng Tan C."/>
            <person name="Hutchins A.P."/>
            <person name="Weinmeier T."/>
            <person name="Rattei T."/>
            <person name="Chu J.S."/>
            <person name="Gimenez G."/>
            <person name="Irimia M."/>
            <person name="Rigden D.J."/>
            <person name="Fitzpatrick D.A."/>
            <person name="Lorenzo-Morales J."/>
            <person name="Bateman A."/>
            <person name="Chiu C.H."/>
            <person name="Tang P."/>
            <person name="Hegemann P."/>
            <person name="Fromm H."/>
            <person name="Raoult D."/>
            <person name="Greub G."/>
            <person name="Miranda-Saavedra D."/>
            <person name="Chen N."/>
            <person name="Nash P."/>
            <person name="Ginger M.L."/>
            <person name="Horn M."/>
            <person name="Schaap P."/>
            <person name="Caler L."/>
            <person name="Loftus B."/>
        </authorList>
    </citation>
    <scope>NUCLEOTIDE SEQUENCE [LARGE SCALE GENOMIC DNA]</scope>
    <source>
        <strain evidence="2 3">Neff</strain>
    </source>
</reference>
<keyword evidence="3" id="KW-1185">Reference proteome</keyword>
<name>L8HE05_ACACF</name>
<organism evidence="2 3">
    <name type="scientific">Acanthamoeba castellanii (strain ATCC 30010 / Neff)</name>
    <dbReference type="NCBI Taxonomy" id="1257118"/>
    <lineage>
        <taxon>Eukaryota</taxon>
        <taxon>Amoebozoa</taxon>
        <taxon>Discosea</taxon>
        <taxon>Longamoebia</taxon>
        <taxon>Centramoebida</taxon>
        <taxon>Acanthamoebidae</taxon>
        <taxon>Acanthamoeba</taxon>
    </lineage>
</organism>
<evidence type="ECO:0000313" key="3">
    <source>
        <dbReference type="Proteomes" id="UP000011083"/>
    </source>
</evidence>
<accession>L8HE05</accession>
<dbReference type="RefSeq" id="XP_004353297.1">
    <property type="nucleotide sequence ID" value="XM_004353245.1"/>
</dbReference>
<evidence type="ECO:0000256" key="1">
    <source>
        <dbReference type="SAM" id="MobiDB-lite"/>
    </source>
</evidence>
<feature type="compositionally biased region" description="Basic and acidic residues" evidence="1">
    <location>
        <begin position="16"/>
        <end position="27"/>
    </location>
</feature>